<keyword evidence="5" id="KW-1185">Reference proteome</keyword>
<accession>A0A3P7YEQ1</accession>
<keyword evidence="1" id="KW-0444">Lipid biosynthesis</keyword>
<dbReference type="PANTHER" id="PTHR22603">
    <property type="entry name" value="CHOLINE/ETHANOALAMINE KINASE"/>
    <property type="match status" value="1"/>
</dbReference>
<organism evidence="4 5">
    <name type="scientific">Brugia timori</name>
    <dbReference type="NCBI Taxonomy" id="42155"/>
    <lineage>
        <taxon>Eukaryota</taxon>
        <taxon>Metazoa</taxon>
        <taxon>Ecdysozoa</taxon>
        <taxon>Nematoda</taxon>
        <taxon>Chromadorea</taxon>
        <taxon>Rhabditida</taxon>
        <taxon>Spirurina</taxon>
        <taxon>Spiruromorpha</taxon>
        <taxon>Filarioidea</taxon>
        <taxon>Onchocercidae</taxon>
        <taxon>Brugia</taxon>
    </lineage>
</organism>
<evidence type="ECO:0000256" key="3">
    <source>
        <dbReference type="ARBA" id="ARBA00038211"/>
    </source>
</evidence>
<dbReference type="InterPro" id="IPR011009">
    <property type="entry name" value="Kinase-like_dom_sf"/>
</dbReference>
<gene>
    <name evidence="4" type="ORF">BTMF_LOCUS10472</name>
</gene>
<evidence type="ECO:0000256" key="2">
    <source>
        <dbReference type="ARBA" id="ARBA00023264"/>
    </source>
</evidence>
<protein>
    <recommendedName>
        <fullName evidence="6">Choline/ethanolamine kinase</fullName>
    </recommendedName>
</protein>
<dbReference type="Gene3D" id="3.90.1200.10">
    <property type="match status" value="1"/>
</dbReference>
<dbReference type="Gene3D" id="3.30.200.20">
    <property type="entry name" value="Phosphorylase Kinase, domain 1"/>
    <property type="match status" value="1"/>
</dbReference>
<dbReference type="GO" id="GO:0005737">
    <property type="term" value="C:cytoplasm"/>
    <property type="evidence" value="ECO:0007669"/>
    <property type="project" value="TreeGrafter"/>
</dbReference>
<name>A0A3P7YEQ1_9BILA</name>
<dbReference type="Pfam" id="PF01633">
    <property type="entry name" value="Choline_kinase"/>
    <property type="match status" value="1"/>
</dbReference>
<dbReference type="GO" id="GO:0006646">
    <property type="term" value="P:phosphatidylethanolamine biosynthetic process"/>
    <property type="evidence" value="ECO:0007669"/>
    <property type="project" value="TreeGrafter"/>
</dbReference>
<dbReference type="PANTHER" id="PTHR22603:SF93">
    <property type="entry name" value="RE24176P"/>
    <property type="match status" value="1"/>
</dbReference>
<keyword evidence="1" id="KW-0594">Phospholipid biosynthesis</keyword>
<comment type="similarity">
    <text evidence="3">Belongs to the choline/ethanolamine kinase family.</text>
</comment>
<sequence>MQMSVAKIPTPCELKKLFGQSNAKNKEIPYDVIVCTRELCARYLGGAWNTISPEQLRMQPVIGGISNLLFLVELPENVVPEGGEPVCSLLRIHCSDDLDRLLSEAVVFTMLSESITKHLGKVFARIHILNVPIAKKPMVIEVANGWLEKLGNKMRHKMRLKMVQADLSKLVTYAVLKNELEIIQLCLEKSGSPIVFCHNDLQEGNILLHNQYTINENGDFDISENEDPISPIDFEYASYNYRGFEFGNYICEYMLDYGNDKSPFYWVRRERTPSDEQLYYLFNSYLDEIDKQKQNGDHFYPVKNLSLSREAEIQKLFIEARRFPAVSHLFWSIWSFCLADESLPISFDYISYGLDRIALYYECKPRLLEYLN</sequence>
<dbReference type="GO" id="GO:0004305">
    <property type="term" value="F:ethanolamine kinase activity"/>
    <property type="evidence" value="ECO:0007669"/>
    <property type="project" value="TreeGrafter"/>
</dbReference>
<dbReference type="SUPFAM" id="SSF56112">
    <property type="entry name" value="Protein kinase-like (PK-like)"/>
    <property type="match status" value="1"/>
</dbReference>
<evidence type="ECO:0000313" key="5">
    <source>
        <dbReference type="Proteomes" id="UP000280834"/>
    </source>
</evidence>
<evidence type="ECO:0000313" key="4">
    <source>
        <dbReference type="EMBL" id="VDO35625.1"/>
    </source>
</evidence>
<evidence type="ECO:0000256" key="1">
    <source>
        <dbReference type="ARBA" id="ARBA00023209"/>
    </source>
</evidence>
<keyword evidence="1" id="KW-0443">Lipid metabolism</keyword>
<reference evidence="4 5" key="1">
    <citation type="submission" date="2018-11" db="EMBL/GenBank/DDBJ databases">
        <authorList>
            <consortium name="Pathogen Informatics"/>
        </authorList>
    </citation>
    <scope>NUCLEOTIDE SEQUENCE [LARGE SCALE GENOMIC DNA]</scope>
</reference>
<keyword evidence="2" id="KW-1208">Phospholipid metabolism</keyword>
<evidence type="ECO:0008006" key="6">
    <source>
        <dbReference type="Google" id="ProtNLM"/>
    </source>
</evidence>
<dbReference type="EMBL" id="UZAG01017611">
    <property type="protein sequence ID" value="VDO35625.1"/>
    <property type="molecule type" value="Genomic_DNA"/>
</dbReference>
<dbReference type="AlphaFoldDB" id="A0A3P7YEQ1"/>
<proteinExistence type="inferred from homology"/>
<dbReference type="Proteomes" id="UP000280834">
    <property type="component" value="Unassembled WGS sequence"/>
</dbReference>
<dbReference type="GO" id="GO:0004103">
    <property type="term" value="F:choline kinase activity"/>
    <property type="evidence" value="ECO:0007669"/>
    <property type="project" value="TreeGrafter"/>
</dbReference>